<keyword evidence="1" id="KW-0732">Signal</keyword>
<keyword evidence="2" id="KW-1185">Reference proteome</keyword>
<accession>A0A1I8BFU7</accession>
<name>A0A1I8BFU7_MELHA</name>
<reference evidence="3" key="1">
    <citation type="submission" date="2016-11" db="UniProtKB">
        <authorList>
            <consortium name="WormBaseParasite"/>
        </authorList>
    </citation>
    <scope>IDENTIFICATION</scope>
</reference>
<dbReference type="Proteomes" id="UP000095281">
    <property type="component" value="Unplaced"/>
</dbReference>
<evidence type="ECO:0000313" key="3">
    <source>
        <dbReference type="WBParaSite" id="MhA1_Contig210.frz3.gene32"/>
    </source>
</evidence>
<dbReference type="AlphaFoldDB" id="A0A1I8BFU7"/>
<organism evidence="2 3">
    <name type="scientific">Meloidogyne hapla</name>
    <name type="common">Root-knot nematode worm</name>
    <dbReference type="NCBI Taxonomy" id="6305"/>
    <lineage>
        <taxon>Eukaryota</taxon>
        <taxon>Metazoa</taxon>
        <taxon>Ecdysozoa</taxon>
        <taxon>Nematoda</taxon>
        <taxon>Chromadorea</taxon>
        <taxon>Rhabditida</taxon>
        <taxon>Tylenchina</taxon>
        <taxon>Tylenchomorpha</taxon>
        <taxon>Tylenchoidea</taxon>
        <taxon>Meloidogynidae</taxon>
        <taxon>Meloidogyninae</taxon>
        <taxon>Meloidogyne</taxon>
    </lineage>
</organism>
<feature type="chain" id="PRO_5009315777" evidence="1">
    <location>
        <begin position="20"/>
        <end position="155"/>
    </location>
</feature>
<evidence type="ECO:0000256" key="1">
    <source>
        <dbReference type="SAM" id="SignalP"/>
    </source>
</evidence>
<proteinExistence type="predicted"/>
<protein>
    <submittedName>
        <fullName evidence="3">Uncharacterized protein</fullName>
    </submittedName>
</protein>
<feature type="signal peptide" evidence="1">
    <location>
        <begin position="1"/>
        <end position="19"/>
    </location>
</feature>
<dbReference type="WBParaSite" id="MhA1_Contig210.frz3.gene32">
    <property type="protein sequence ID" value="MhA1_Contig210.frz3.gene32"/>
    <property type="gene ID" value="MhA1_Contig210.frz3.gene32"/>
</dbReference>
<sequence length="155" mass="17676">MPSLLFNLLLINFIAFTNCQNPISLSQVEENQRGAIRPFTTSRPKITTWRSTKSTPRPVIIGRGDKDSRGAIVPRIGPIILPKDSIEIKWPEGERKDGHNVTKYTPAPNRARNCQSLAQYCHHRAYRKILQSSGIAKQHVEGMIVWIREEICKNF</sequence>
<evidence type="ECO:0000313" key="2">
    <source>
        <dbReference type="Proteomes" id="UP000095281"/>
    </source>
</evidence>